<proteinExistence type="inferred from homology"/>
<dbReference type="InterPro" id="IPR012953">
    <property type="entry name" value="BOP1_N_dom"/>
</dbReference>
<dbReference type="Pfam" id="PF00400">
    <property type="entry name" value="WD40"/>
    <property type="match status" value="4"/>
</dbReference>
<dbReference type="CDD" id="cd00200">
    <property type="entry name" value="WD40"/>
    <property type="match status" value="1"/>
</dbReference>
<evidence type="ECO:0000313" key="11">
    <source>
        <dbReference type="EMBL" id="ELT96122.1"/>
    </source>
</evidence>
<comment type="function">
    <text evidence="7">Component of the PeBoW complex, which is required for maturation of 28S and 5.8S ribosomal RNAs and formation of the 60S ribosome.</text>
</comment>
<evidence type="ECO:0000313" key="13">
    <source>
        <dbReference type="Proteomes" id="UP000014760"/>
    </source>
</evidence>
<reference evidence="13" key="1">
    <citation type="submission" date="2012-12" db="EMBL/GenBank/DDBJ databases">
        <authorList>
            <person name="Hellsten U."/>
            <person name="Grimwood J."/>
            <person name="Chapman J.A."/>
            <person name="Shapiro H."/>
            <person name="Aerts A."/>
            <person name="Otillar R.P."/>
            <person name="Terry A.Y."/>
            <person name="Boore J.L."/>
            <person name="Simakov O."/>
            <person name="Marletaz F."/>
            <person name="Cho S.-J."/>
            <person name="Edsinger-Gonzales E."/>
            <person name="Havlak P."/>
            <person name="Kuo D.-H."/>
            <person name="Larsson T."/>
            <person name="Lv J."/>
            <person name="Arendt D."/>
            <person name="Savage R."/>
            <person name="Osoegawa K."/>
            <person name="de Jong P."/>
            <person name="Lindberg D.R."/>
            <person name="Seaver E.C."/>
            <person name="Weisblat D.A."/>
            <person name="Putnam N.H."/>
            <person name="Grigoriev I.V."/>
            <person name="Rokhsar D.S."/>
        </authorList>
    </citation>
    <scope>NUCLEOTIDE SEQUENCE</scope>
    <source>
        <strain evidence="13">I ESC-2004</strain>
    </source>
</reference>
<dbReference type="InterPro" id="IPR028598">
    <property type="entry name" value="BOP1/Erb1"/>
</dbReference>
<evidence type="ECO:0000256" key="9">
    <source>
        <dbReference type="SAM" id="MobiDB-lite"/>
    </source>
</evidence>
<dbReference type="InterPro" id="IPR001680">
    <property type="entry name" value="WD40_rpt"/>
</dbReference>
<evidence type="ECO:0000256" key="1">
    <source>
        <dbReference type="ARBA" id="ARBA00004604"/>
    </source>
</evidence>
<evidence type="ECO:0000259" key="10">
    <source>
        <dbReference type="SMART" id="SM01035"/>
    </source>
</evidence>
<keyword evidence="3" id="KW-0698">rRNA processing</keyword>
<dbReference type="PROSITE" id="PS50294">
    <property type="entry name" value="WD_REPEATS_REGION"/>
    <property type="match status" value="1"/>
</dbReference>
<dbReference type="GO" id="GO:0030687">
    <property type="term" value="C:preribosome, large subunit precursor"/>
    <property type="evidence" value="ECO:0007669"/>
    <property type="project" value="TreeGrafter"/>
</dbReference>
<evidence type="ECO:0000256" key="3">
    <source>
        <dbReference type="ARBA" id="ARBA00022552"/>
    </source>
</evidence>
<feature type="domain" description="BOP1 N-terminal" evidence="10">
    <location>
        <begin position="95"/>
        <end position="357"/>
    </location>
</feature>
<dbReference type="PROSITE" id="PS00678">
    <property type="entry name" value="WD_REPEATS_1"/>
    <property type="match status" value="1"/>
</dbReference>
<dbReference type="InterPro" id="IPR019775">
    <property type="entry name" value="WD40_repeat_CS"/>
</dbReference>
<dbReference type="PANTHER" id="PTHR17605">
    <property type="entry name" value="RIBOSOME BIOGENESIS PROTEIN BOP1 BLOCK OF PROLIFERATION 1 PROTEIN"/>
    <property type="match status" value="1"/>
</dbReference>
<feature type="compositionally biased region" description="Acidic residues" evidence="9">
    <location>
        <begin position="1"/>
        <end position="17"/>
    </location>
</feature>
<evidence type="ECO:0000256" key="8">
    <source>
        <dbReference type="PROSITE-ProRule" id="PRU00221"/>
    </source>
</evidence>
<dbReference type="PANTHER" id="PTHR17605:SF0">
    <property type="entry name" value="RIBOSOME BIOGENESIS PROTEIN BOP1"/>
    <property type="match status" value="1"/>
</dbReference>
<dbReference type="SMART" id="SM00320">
    <property type="entry name" value="WD40"/>
    <property type="match status" value="7"/>
</dbReference>
<dbReference type="PROSITE" id="PS50082">
    <property type="entry name" value="WD_REPEATS_2"/>
    <property type="match status" value="1"/>
</dbReference>
<gene>
    <name evidence="11" type="ORF">CAPTEDRAFT_130363</name>
</gene>
<evidence type="ECO:0000256" key="4">
    <source>
        <dbReference type="ARBA" id="ARBA00022574"/>
    </source>
</evidence>
<dbReference type="EMBL" id="AMQN01011493">
    <property type="status" value="NOT_ANNOTATED_CDS"/>
    <property type="molecule type" value="Genomic_DNA"/>
</dbReference>
<reference evidence="11 13" key="2">
    <citation type="journal article" date="2013" name="Nature">
        <title>Insights into bilaterian evolution from three spiralian genomes.</title>
        <authorList>
            <person name="Simakov O."/>
            <person name="Marletaz F."/>
            <person name="Cho S.J."/>
            <person name="Edsinger-Gonzales E."/>
            <person name="Havlak P."/>
            <person name="Hellsten U."/>
            <person name="Kuo D.H."/>
            <person name="Larsson T."/>
            <person name="Lv J."/>
            <person name="Arendt D."/>
            <person name="Savage R."/>
            <person name="Osoegawa K."/>
            <person name="de Jong P."/>
            <person name="Grimwood J."/>
            <person name="Chapman J.A."/>
            <person name="Shapiro H."/>
            <person name="Aerts A."/>
            <person name="Otillar R.P."/>
            <person name="Terry A.Y."/>
            <person name="Boore J.L."/>
            <person name="Grigoriev I.V."/>
            <person name="Lindberg D.R."/>
            <person name="Seaver E.C."/>
            <person name="Weisblat D.A."/>
            <person name="Putnam N.H."/>
            <person name="Rokhsar D.S."/>
        </authorList>
    </citation>
    <scope>NUCLEOTIDE SEQUENCE</scope>
    <source>
        <strain evidence="11 13">I ESC-2004</strain>
    </source>
</reference>
<dbReference type="InterPro" id="IPR015943">
    <property type="entry name" value="WD40/YVTN_repeat-like_dom_sf"/>
</dbReference>
<dbReference type="HOGENOM" id="CLU_011390_1_0_1"/>
<evidence type="ECO:0000313" key="12">
    <source>
        <dbReference type="EnsemblMetazoa" id="CapteP130363"/>
    </source>
</evidence>
<dbReference type="AlphaFoldDB" id="R7TRB8"/>
<keyword evidence="13" id="KW-1185">Reference proteome</keyword>
<feature type="non-terminal residue" evidence="11">
    <location>
        <position position="1"/>
    </location>
</feature>
<feature type="region of interest" description="Disordered" evidence="9">
    <location>
        <begin position="1"/>
        <end position="84"/>
    </location>
</feature>
<dbReference type="FunCoup" id="R7TRB8">
    <property type="interactions" value="1238"/>
</dbReference>
<dbReference type="STRING" id="283909.R7TRB8"/>
<dbReference type="SUPFAM" id="SSF50978">
    <property type="entry name" value="WD40 repeat-like"/>
    <property type="match status" value="1"/>
</dbReference>
<dbReference type="InterPro" id="IPR036322">
    <property type="entry name" value="WD40_repeat_dom_sf"/>
</dbReference>
<evidence type="ECO:0000256" key="2">
    <source>
        <dbReference type="ARBA" id="ARBA00022517"/>
    </source>
</evidence>
<keyword evidence="4 8" id="KW-0853">WD repeat</keyword>
<dbReference type="HAMAP" id="MF_03027">
    <property type="entry name" value="BOP1"/>
    <property type="match status" value="1"/>
</dbReference>
<dbReference type="FunFam" id="2.130.10.10:FF:000061">
    <property type="entry name" value="Ribosome biogenesis protein BOP1 homolog"/>
    <property type="match status" value="1"/>
</dbReference>
<dbReference type="SMART" id="SM01035">
    <property type="entry name" value="BOP1NT"/>
    <property type="match status" value="1"/>
</dbReference>
<feature type="compositionally biased region" description="Acidic residues" evidence="9">
    <location>
        <begin position="24"/>
        <end position="59"/>
    </location>
</feature>
<dbReference type="Pfam" id="PF08145">
    <property type="entry name" value="BOP1NT"/>
    <property type="match status" value="1"/>
</dbReference>
<name>R7TRB8_CAPTE</name>
<dbReference type="GO" id="GO:0000463">
    <property type="term" value="P:maturation of LSU-rRNA from tricistronic rRNA transcript (SSU-rRNA, 5.8S rRNA, LSU-rRNA)"/>
    <property type="evidence" value="ECO:0007669"/>
    <property type="project" value="TreeGrafter"/>
</dbReference>
<evidence type="ECO:0000256" key="7">
    <source>
        <dbReference type="ARBA" id="ARBA00055102"/>
    </source>
</evidence>
<dbReference type="Gene3D" id="2.130.10.10">
    <property type="entry name" value="YVTN repeat-like/Quinoprotein amine dehydrogenase"/>
    <property type="match status" value="1"/>
</dbReference>
<keyword evidence="2" id="KW-0690">Ribosome biogenesis</keyword>
<evidence type="ECO:0000256" key="6">
    <source>
        <dbReference type="ARBA" id="ARBA00023242"/>
    </source>
</evidence>
<dbReference type="GO" id="GO:0070545">
    <property type="term" value="C:PeBoW complex"/>
    <property type="evidence" value="ECO:0007669"/>
    <property type="project" value="TreeGrafter"/>
</dbReference>
<keyword evidence="5" id="KW-0677">Repeat</keyword>
<evidence type="ECO:0000256" key="5">
    <source>
        <dbReference type="ARBA" id="ARBA00022737"/>
    </source>
</evidence>
<comment type="subcellular location">
    <subcellularLocation>
        <location evidence="1">Nucleus</location>
        <location evidence="1">Nucleolus</location>
    </subcellularLocation>
</comment>
<dbReference type="EMBL" id="KB308905">
    <property type="protein sequence ID" value="ELT96122.1"/>
    <property type="molecule type" value="Genomic_DNA"/>
</dbReference>
<dbReference type="OMA" id="MRPAKGE"/>
<dbReference type="EnsemblMetazoa" id="CapteT130363">
    <property type="protein sequence ID" value="CapteP130363"/>
    <property type="gene ID" value="CapteG130363"/>
</dbReference>
<dbReference type="Proteomes" id="UP000014760">
    <property type="component" value="Unassembled WGS sequence"/>
</dbReference>
<feature type="repeat" description="WD" evidence="8">
    <location>
        <begin position="364"/>
        <end position="405"/>
    </location>
</feature>
<reference evidence="12" key="3">
    <citation type="submission" date="2015-06" db="UniProtKB">
        <authorList>
            <consortium name="EnsemblMetazoa"/>
        </authorList>
    </citation>
    <scope>IDENTIFICATION</scope>
</reference>
<accession>R7TRB8</accession>
<dbReference type="OrthoDB" id="5571054at2759"/>
<dbReference type="GO" id="GO:0043021">
    <property type="term" value="F:ribonucleoprotein complex binding"/>
    <property type="evidence" value="ECO:0007669"/>
    <property type="project" value="TreeGrafter"/>
</dbReference>
<sequence length="709" mass="81490">EATLDSNEEDDNSDSEESQYSGLSEDESSGEDDSEDEILEWESDDDEEEEEEEEEEDGVMQDIEVNGLESKSNEIDSSDEEDIRNTIGNVPLEWYKEFDHIGYDLMGKKIGKPAKSDELDKFLDRMDNPDYWRTVEDRKTGQKVVLSDKDAEAIKRFRNGQYTDPSYDPYAPWVEFFTNEVMEHPVKATPPHKRSFIPSLTEKKKVSQYVHAMKMGWMKPMKPLPSEEEEQDPRPSYYQLWTSDSDFTRRFKHHIPAPKLKLPGHAESYNPPAEYLLTEEEELAWKDQEPEDRRRNFIPQKFSSLRLVPAFKRFVNERFERCLDLYLCPRQRKMRMNVNPEDLIPKLPKPRELQPFPTVQSLVYRGHSAVVRCLTASLDGQWMASGSDDGTVKVWEVSTARCMKTFTLGHAVKRIAWNPNSSVCLLAVAVEKQVLLLNPGLGDRLIISHTDSLLQSALNSRQDPDESETGKKIPADWHECSAEEKANGLRIKISHAKNVTHVSWHSKGDYFVSLMPEGQSQSVFIHQLSRIRSQIPFSKSKGLVQSVLFHPTRPFLFVATQRYIRVYNLLKQELSKKLTSSCKWISSMAIHPGGDNLIIGSYDCRLSWFDLDLSTKPYQTLRHQKKAIRNVCFHRSYPLFASCSDDASVVVCHGRVYNDLLQNPLIVPVKVLRGHEETKGQLGVTDCHFHPTQPWIFSAGADHTVRLFT</sequence>
<keyword evidence="6" id="KW-0539">Nucleus</keyword>
<protein>
    <recommendedName>
        <fullName evidence="10">BOP1 N-terminal domain-containing protein</fullName>
    </recommendedName>
</protein>
<organism evidence="11">
    <name type="scientific">Capitella teleta</name>
    <name type="common">Polychaete worm</name>
    <dbReference type="NCBI Taxonomy" id="283909"/>
    <lineage>
        <taxon>Eukaryota</taxon>
        <taxon>Metazoa</taxon>
        <taxon>Spiralia</taxon>
        <taxon>Lophotrochozoa</taxon>
        <taxon>Annelida</taxon>
        <taxon>Polychaeta</taxon>
        <taxon>Sedentaria</taxon>
        <taxon>Scolecida</taxon>
        <taxon>Capitellidae</taxon>
        <taxon>Capitella</taxon>
    </lineage>
</organism>